<comment type="caution">
    <text evidence="1">The sequence shown here is derived from an EMBL/GenBank/DDBJ whole genome shotgun (WGS) entry which is preliminary data.</text>
</comment>
<accession>A0ABW3DEB2</accession>
<dbReference type="EMBL" id="JBHTIU010000050">
    <property type="protein sequence ID" value="MFD0870574.1"/>
    <property type="molecule type" value="Genomic_DNA"/>
</dbReference>
<dbReference type="RefSeq" id="WP_186328258.1">
    <property type="nucleotide sequence ID" value="NZ_JBHTIU010000050.1"/>
</dbReference>
<gene>
    <name evidence="1" type="ORF">ACFQ03_15565</name>
</gene>
<dbReference type="Proteomes" id="UP001597120">
    <property type="component" value="Unassembled WGS sequence"/>
</dbReference>
<evidence type="ECO:0000313" key="2">
    <source>
        <dbReference type="Proteomes" id="UP001597120"/>
    </source>
</evidence>
<reference evidence="2" key="1">
    <citation type="journal article" date="2019" name="Int. J. Syst. Evol. Microbiol.">
        <title>The Global Catalogue of Microorganisms (GCM) 10K type strain sequencing project: providing services to taxonomists for standard genome sequencing and annotation.</title>
        <authorList>
            <consortium name="The Broad Institute Genomics Platform"/>
            <consortium name="The Broad Institute Genome Sequencing Center for Infectious Disease"/>
            <person name="Wu L."/>
            <person name="Ma J."/>
        </authorList>
    </citation>
    <scope>NUCLEOTIDE SEQUENCE [LARGE SCALE GENOMIC DNA]</scope>
    <source>
        <strain evidence="2">CCUG 57263</strain>
    </source>
</reference>
<protein>
    <submittedName>
        <fullName evidence="1">Uncharacterized protein</fullName>
    </submittedName>
</protein>
<evidence type="ECO:0000313" key="1">
    <source>
        <dbReference type="EMBL" id="MFD0870574.1"/>
    </source>
</evidence>
<sequence>MPIGIFIQHHINTVKNLKIPMWQKRAWPALLHNDMKAERRGFQGEMREMGIKTTA</sequence>
<keyword evidence="2" id="KW-1185">Reference proteome</keyword>
<proteinExistence type="predicted"/>
<organism evidence="1 2">
    <name type="scientific">Paenibacillus residui</name>
    <dbReference type="NCBI Taxonomy" id="629724"/>
    <lineage>
        <taxon>Bacteria</taxon>
        <taxon>Bacillati</taxon>
        <taxon>Bacillota</taxon>
        <taxon>Bacilli</taxon>
        <taxon>Bacillales</taxon>
        <taxon>Paenibacillaceae</taxon>
        <taxon>Paenibacillus</taxon>
    </lineage>
</organism>
<name>A0ABW3DEB2_9BACL</name>